<proteinExistence type="predicted"/>
<dbReference type="PANTHER" id="PTHR13501">
    <property type="entry name" value="CHLOROPLAST 50S RIBOSOMAL PROTEIN L22-RELATED"/>
    <property type="match status" value="1"/>
</dbReference>
<gene>
    <name evidence="2" type="ORF">DR999_PMT07364</name>
</gene>
<dbReference type="AlphaFoldDB" id="A0A4D9ETU2"/>
<dbReference type="GO" id="GO:0006412">
    <property type="term" value="P:translation"/>
    <property type="evidence" value="ECO:0007669"/>
    <property type="project" value="InterPro"/>
</dbReference>
<sequence>MHVTSILQYFSSVKYPNKNVSAECREMGEEEQNSLPSAAARRASKTSTDSFSGKGHYLKRIRYHGRGMFGIMEKVRCHYFVKLVEGPPPPPEAPQTGFDQAKEYVQQLRNRTIIHTL</sequence>
<evidence type="ECO:0000313" key="3">
    <source>
        <dbReference type="Proteomes" id="UP000297703"/>
    </source>
</evidence>
<comment type="caution">
    <text evidence="2">The sequence shown here is derived from an EMBL/GenBank/DDBJ whole genome shotgun (WGS) entry which is preliminary data.</text>
</comment>
<evidence type="ECO:0000256" key="1">
    <source>
        <dbReference type="SAM" id="MobiDB-lite"/>
    </source>
</evidence>
<evidence type="ECO:0000313" key="2">
    <source>
        <dbReference type="EMBL" id="TFK09560.1"/>
    </source>
</evidence>
<dbReference type="EMBL" id="QXTE01000051">
    <property type="protein sequence ID" value="TFK09560.1"/>
    <property type="molecule type" value="Genomic_DNA"/>
</dbReference>
<dbReference type="SUPFAM" id="SSF54843">
    <property type="entry name" value="Ribosomal protein L22"/>
    <property type="match status" value="1"/>
</dbReference>
<dbReference type="GO" id="GO:0003677">
    <property type="term" value="F:DNA binding"/>
    <property type="evidence" value="ECO:0007669"/>
    <property type="project" value="UniProtKB-KW"/>
</dbReference>
<dbReference type="InterPro" id="IPR036394">
    <property type="entry name" value="Ribosomal_uL22_sf"/>
</dbReference>
<dbReference type="Gene3D" id="3.90.470.10">
    <property type="entry name" value="Ribosomal protein L22/L17"/>
    <property type="match status" value="1"/>
</dbReference>
<keyword evidence="3" id="KW-1185">Reference proteome</keyword>
<dbReference type="STRING" id="55544.A0A4D9ETU2"/>
<reference evidence="2 3" key="2">
    <citation type="submission" date="2019-04" db="EMBL/GenBank/DDBJ databases">
        <title>The genome sequence of big-headed turtle.</title>
        <authorList>
            <person name="Gong S."/>
        </authorList>
    </citation>
    <scope>NUCLEOTIDE SEQUENCE [LARGE SCALE GENOMIC DNA]</scope>
    <source>
        <strain evidence="2">DO16091913</strain>
        <tissue evidence="2">Muscle</tissue>
    </source>
</reference>
<dbReference type="InterPro" id="IPR047867">
    <property type="entry name" value="Ribosomal_uL22_bac/org-type"/>
</dbReference>
<dbReference type="OrthoDB" id="416470at2759"/>
<protein>
    <submittedName>
        <fullName evidence="2">Highly divergent homeobox</fullName>
    </submittedName>
</protein>
<reference evidence="2 3" key="1">
    <citation type="submission" date="2019-04" db="EMBL/GenBank/DDBJ databases">
        <title>Draft genome of the big-headed turtle Platysternon megacephalum.</title>
        <authorList>
            <person name="Gong S."/>
        </authorList>
    </citation>
    <scope>NUCLEOTIDE SEQUENCE [LARGE SCALE GENOMIC DNA]</scope>
    <source>
        <strain evidence="2">DO16091913</strain>
        <tissue evidence="2">Muscle</tissue>
    </source>
</reference>
<keyword evidence="2" id="KW-0371">Homeobox</keyword>
<dbReference type="PANTHER" id="PTHR13501:SF8">
    <property type="entry name" value="LARGE RIBOSOMAL SUBUNIT PROTEIN UL22M"/>
    <property type="match status" value="1"/>
</dbReference>
<name>A0A4D9ETU2_9SAUR</name>
<dbReference type="GO" id="GO:0005762">
    <property type="term" value="C:mitochondrial large ribosomal subunit"/>
    <property type="evidence" value="ECO:0007669"/>
    <property type="project" value="TreeGrafter"/>
</dbReference>
<organism evidence="2 3">
    <name type="scientific">Platysternon megacephalum</name>
    <name type="common">big-headed turtle</name>
    <dbReference type="NCBI Taxonomy" id="55544"/>
    <lineage>
        <taxon>Eukaryota</taxon>
        <taxon>Metazoa</taxon>
        <taxon>Chordata</taxon>
        <taxon>Craniata</taxon>
        <taxon>Vertebrata</taxon>
        <taxon>Euteleostomi</taxon>
        <taxon>Archelosauria</taxon>
        <taxon>Testudinata</taxon>
        <taxon>Testudines</taxon>
        <taxon>Cryptodira</taxon>
        <taxon>Durocryptodira</taxon>
        <taxon>Testudinoidea</taxon>
        <taxon>Platysternidae</taxon>
        <taxon>Platysternon</taxon>
    </lineage>
</organism>
<feature type="region of interest" description="Disordered" evidence="1">
    <location>
        <begin position="24"/>
        <end position="53"/>
    </location>
</feature>
<dbReference type="GO" id="GO:0003735">
    <property type="term" value="F:structural constituent of ribosome"/>
    <property type="evidence" value="ECO:0007669"/>
    <property type="project" value="InterPro"/>
</dbReference>
<accession>A0A4D9ETU2</accession>
<keyword evidence="2" id="KW-0238">DNA-binding</keyword>
<dbReference type="Proteomes" id="UP000297703">
    <property type="component" value="Unassembled WGS sequence"/>
</dbReference>